<evidence type="ECO:0000256" key="1">
    <source>
        <dbReference type="ARBA" id="ARBA00022723"/>
    </source>
</evidence>
<feature type="region of interest" description="Disordered" evidence="4">
    <location>
        <begin position="229"/>
        <end position="301"/>
    </location>
</feature>
<feature type="compositionally biased region" description="Basic and acidic residues" evidence="4">
    <location>
        <begin position="413"/>
        <end position="423"/>
    </location>
</feature>
<feature type="region of interest" description="Disordered" evidence="4">
    <location>
        <begin position="374"/>
        <end position="461"/>
    </location>
</feature>
<proteinExistence type="predicted"/>
<dbReference type="Pfam" id="PF13696">
    <property type="entry name" value="zf-CCHC_2"/>
    <property type="match status" value="1"/>
</dbReference>
<keyword evidence="7" id="KW-1185">Reference proteome</keyword>
<evidence type="ECO:0000256" key="4">
    <source>
        <dbReference type="SAM" id="MobiDB-lite"/>
    </source>
</evidence>
<feature type="region of interest" description="Disordered" evidence="4">
    <location>
        <begin position="514"/>
        <end position="533"/>
    </location>
</feature>
<feature type="region of interest" description="Disordered" evidence="4">
    <location>
        <begin position="1"/>
        <end position="76"/>
    </location>
</feature>
<organism evidence="6 7">
    <name type="scientific">Hapsidospora chrysogenum (strain ATCC 11550 / CBS 779.69 / DSM 880 / IAM 14645 / JCM 23072 / IMI 49137)</name>
    <name type="common">Acremonium chrysogenum</name>
    <dbReference type="NCBI Taxonomy" id="857340"/>
    <lineage>
        <taxon>Eukaryota</taxon>
        <taxon>Fungi</taxon>
        <taxon>Dikarya</taxon>
        <taxon>Ascomycota</taxon>
        <taxon>Pezizomycotina</taxon>
        <taxon>Sordariomycetes</taxon>
        <taxon>Hypocreomycetidae</taxon>
        <taxon>Hypocreales</taxon>
        <taxon>Bionectriaceae</taxon>
        <taxon>Hapsidospora</taxon>
    </lineage>
</organism>
<protein>
    <recommendedName>
        <fullName evidence="5">Zinc knuckle CX2CX3GHX4C domain-containing protein</fullName>
    </recommendedName>
</protein>
<evidence type="ECO:0000256" key="3">
    <source>
        <dbReference type="ARBA" id="ARBA00022833"/>
    </source>
</evidence>
<dbReference type="GO" id="GO:0008270">
    <property type="term" value="F:zinc ion binding"/>
    <property type="evidence" value="ECO:0007669"/>
    <property type="project" value="UniProtKB-KW"/>
</dbReference>
<feature type="region of interest" description="Disordered" evidence="4">
    <location>
        <begin position="320"/>
        <end position="352"/>
    </location>
</feature>
<feature type="compositionally biased region" description="Basic and acidic residues" evidence="4">
    <location>
        <begin position="13"/>
        <end position="28"/>
    </location>
</feature>
<dbReference type="Proteomes" id="UP000029964">
    <property type="component" value="Unassembled WGS sequence"/>
</dbReference>
<dbReference type="HOGENOM" id="CLU_510847_0_0_1"/>
<feature type="compositionally biased region" description="Basic and acidic residues" evidence="4">
    <location>
        <begin position="374"/>
        <end position="391"/>
    </location>
</feature>
<feature type="compositionally biased region" description="Basic and acidic residues" evidence="4">
    <location>
        <begin position="292"/>
        <end position="301"/>
    </location>
</feature>
<dbReference type="AlphaFoldDB" id="A0A086TEB1"/>
<keyword evidence="1" id="KW-0479">Metal-binding</keyword>
<evidence type="ECO:0000256" key="2">
    <source>
        <dbReference type="ARBA" id="ARBA00022771"/>
    </source>
</evidence>
<feature type="compositionally biased region" description="Polar residues" evidence="4">
    <location>
        <begin position="1"/>
        <end position="12"/>
    </location>
</feature>
<dbReference type="InterPro" id="IPR025829">
    <property type="entry name" value="Zn_knuckle_CX2CX3GHX4C"/>
</dbReference>
<dbReference type="OrthoDB" id="5151375at2759"/>
<evidence type="ECO:0000313" key="6">
    <source>
        <dbReference type="EMBL" id="KFH47693.1"/>
    </source>
</evidence>
<sequence length="533" mass="59170">MWDNSTHGSTRTSQDEQHIQMIAREIERQYGMVLNREDTQKKKKKDKGRKGRDKEVPNTDSYRPASSAPPSTDNKDNLLLKQEATNLPQRPIVNSKLQKLPTASHFCASQTLARLDARHSAPKAAAAAELRSLDHPIIDPTRDPWRTRPSGLLTFLDTDEVDGTMPPPPDYVWHYITVCPNRFDRSLDRKPVPGYICHICGADGDHFITSCPRKEPGYWIKKRKASLLPPEDADGLRRGDAPLYWPATRSGSPDRPNGPETALHPTKTVRGHVRKRSDDAASLGQEAKKHKASEQSDRKMARLDSIPTCTPLPWDTPSPVCPSLLWDDPSPPKDGRLSPWNDSSEVRPDERHGAEVMKSRGDLVAKLEAESFMKEMDRDSLKSTAIDRPEVQTEASPQAAIIATPEPRWLRAGNEEDERRAGNAEDPSANGSKDSLAPSETCYGGSAMSGDDDMSLISPRSPAPLEPLVTMKSLYQDPLYHPGVVSLFVNRANPWIKRPRKPLALDLWDLHKSSAEKGREAPPDCSNGCGPDS</sequence>
<dbReference type="EMBL" id="JPKY01000007">
    <property type="protein sequence ID" value="KFH47693.1"/>
    <property type="molecule type" value="Genomic_DNA"/>
</dbReference>
<keyword evidence="3" id="KW-0862">Zinc</keyword>
<comment type="caution">
    <text evidence="6">The sequence shown here is derived from an EMBL/GenBank/DDBJ whole genome shotgun (WGS) entry which is preliminary data.</text>
</comment>
<name>A0A086TEB1_HAPC1</name>
<feature type="domain" description="Zinc knuckle CX2CX3GHX4C" evidence="5">
    <location>
        <begin position="193"/>
        <end position="212"/>
    </location>
</feature>
<accession>A0A086TEB1</accession>
<dbReference type="STRING" id="857340.A0A086TEB1"/>
<evidence type="ECO:0000313" key="7">
    <source>
        <dbReference type="Proteomes" id="UP000029964"/>
    </source>
</evidence>
<gene>
    <name evidence="6" type="ORF">ACRE_014170</name>
</gene>
<feature type="compositionally biased region" description="Basic residues" evidence="4">
    <location>
        <begin position="41"/>
        <end position="51"/>
    </location>
</feature>
<reference evidence="7" key="1">
    <citation type="journal article" date="2014" name="Genome Announc.">
        <title>Genome sequence and annotation of Acremonium chrysogenum, producer of the beta-lactam antibiotic cephalosporin C.</title>
        <authorList>
            <person name="Terfehr D."/>
            <person name="Dahlmann T.A."/>
            <person name="Specht T."/>
            <person name="Zadra I."/>
            <person name="Kuernsteiner H."/>
            <person name="Kueck U."/>
        </authorList>
    </citation>
    <scope>NUCLEOTIDE SEQUENCE [LARGE SCALE GENOMIC DNA]</scope>
    <source>
        <strain evidence="7">ATCC 11550 / CBS 779.69 / DSM 880 / IAM 14645 / JCM 23072 / IMI 49137</strain>
    </source>
</reference>
<evidence type="ECO:0000259" key="5">
    <source>
        <dbReference type="Pfam" id="PF13696"/>
    </source>
</evidence>
<keyword evidence="2" id="KW-0863">Zinc-finger</keyword>